<dbReference type="PANTHER" id="PTHR43536">
    <property type="entry name" value="MANNOSYLGLYCOPROTEIN ENDO-BETA-MANNOSIDASE"/>
    <property type="match status" value="1"/>
</dbReference>
<dbReference type="EMBL" id="VVZV01000285">
    <property type="protein sequence ID" value="KAA5304656.1"/>
    <property type="molecule type" value="Genomic_DNA"/>
</dbReference>
<evidence type="ECO:0000256" key="1">
    <source>
        <dbReference type="ARBA" id="ARBA00022801"/>
    </source>
</evidence>
<dbReference type="Gene3D" id="2.60.40.10">
    <property type="entry name" value="Immunoglobulins"/>
    <property type="match status" value="1"/>
</dbReference>
<dbReference type="AlphaFoldDB" id="A0A6L3IIT6"/>
<feature type="non-terminal residue" evidence="4">
    <location>
        <position position="1"/>
    </location>
</feature>
<dbReference type="Gene3D" id="2.60.120.260">
    <property type="entry name" value="Galactose-binding domain-like"/>
    <property type="match status" value="1"/>
</dbReference>
<evidence type="ECO:0000313" key="4">
    <source>
        <dbReference type="EMBL" id="KAA5304656.1"/>
    </source>
</evidence>
<evidence type="ECO:0000256" key="2">
    <source>
        <dbReference type="ARBA" id="ARBA00023295"/>
    </source>
</evidence>
<dbReference type="InterPro" id="IPR000421">
    <property type="entry name" value="FA58C"/>
</dbReference>
<dbReference type="GO" id="GO:0004553">
    <property type="term" value="F:hydrolase activity, hydrolyzing O-glycosyl compounds"/>
    <property type="evidence" value="ECO:0007669"/>
    <property type="project" value="InterPro"/>
</dbReference>
<accession>A0A6L3IIT6</accession>
<dbReference type="InterPro" id="IPR036156">
    <property type="entry name" value="Beta-gal/glucu_dom_sf"/>
</dbReference>
<feature type="domain" description="F5/8 type C" evidence="3">
    <location>
        <begin position="1"/>
        <end position="79"/>
    </location>
</feature>
<dbReference type="InterPro" id="IPR008979">
    <property type="entry name" value="Galactose-bd-like_sf"/>
</dbReference>
<dbReference type="InterPro" id="IPR041351">
    <property type="entry name" value="Ig_GlcNase"/>
</dbReference>
<dbReference type="Pfam" id="PF18368">
    <property type="entry name" value="Ig_GlcNase"/>
    <property type="match status" value="1"/>
</dbReference>
<dbReference type="RefSeq" id="WP_149937735.1">
    <property type="nucleotide sequence ID" value="NZ_VVZV01000285.1"/>
</dbReference>
<reference evidence="4 5" key="1">
    <citation type="journal article" date="2019" name="Nat. Med.">
        <title>A library of human gut bacterial isolates paired with longitudinal multiomics data enables mechanistic microbiome research.</title>
        <authorList>
            <person name="Poyet M."/>
            <person name="Groussin M."/>
            <person name="Gibbons S.M."/>
            <person name="Avila-Pacheco J."/>
            <person name="Jiang X."/>
            <person name="Kearney S.M."/>
            <person name="Perrotta A.R."/>
            <person name="Berdy B."/>
            <person name="Zhao S."/>
            <person name="Lieberman T.D."/>
            <person name="Swanson P.K."/>
            <person name="Smith M."/>
            <person name="Roesemann S."/>
            <person name="Alexander J.E."/>
            <person name="Rich S.A."/>
            <person name="Livny J."/>
            <person name="Vlamakis H."/>
            <person name="Clish C."/>
            <person name="Bullock K."/>
            <person name="Deik A."/>
            <person name="Scott J."/>
            <person name="Pierce K.A."/>
            <person name="Xavier R.J."/>
            <person name="Alm E.J."/>
        </authorList>
    </citation>
    <scope>NUCLEOTIDE SEQUENCE [LARGE SCALE GENOMIC DNA]</scope>
    <source>
        <strain evidence="4 5">BIOML-A25</strain>
    </source>
</reference>
<protein>
    <submittedName>
        <fullName evidence="4">Discoidin domain-containing protein</fullName>
    </submittedName>
</protein>
<sequence>VQPVGGVRLDWEASFGKGYKIQVSDDAKTWKEVYKTDEGRGGVDEITFPEVDARYVRMFGIELGWWFGYSLWSFDVLGGTQPSEGLSDVHFIRLTLKDKSGKIVSENNYWRGNDRLDFTALNTLPKAELKTSSKLIRKNGEAEIQAVITLPKSAKGVAFAVHVQAVCTSDGERILPALMNDNYFTLMPGETKNLSITFDENLLQGDKYKLVVTPYNNK</sequence>
<proteinExistence type="predicted"/>
<keyword evidence="1" id="KW-0378">Hydrolase</keyword>
<dbReference type="PROSITE" id="PS50022">
    <property type="entry name" value="FA58C_3"/>
    <property type="match status" value="1"/>
</dbReference>
<dbReference type="Proteomes" id="UP000481700">
    <property type="component" value="Unassembled WGS sequence"/>
</dbReference>
<gene>
    <name evidence="4" type="ORF">F2Z07_26880</name>
</gene>
<dbReference type="Pfam" id="PF22633">
    <property type="entry name" value="F5_F8_type_C_2"/>
    <property type="match status" value="1"/>
</dbReference>
<comment type="caution">
    <text evidence="4">The sequence shown here is derived from an EMBL/GenBank/DDBJ whole genome shotgun (WGS) entry which is preliminary data.</text>
</comment>
<name>A0A6L3IIT6_9BACT</name>
<dbReference type="SUPFAM" id="SSF49785">
    <property type="entry name" value="Galactose-binding domain-like"/>
    <property type="match status" value="1"/>
</dbReference>
<dbReference type="InterPro" id="IPR043534">
    <property type="entry name" value="EBDG/EBM"/>
</dbReference>
<dbReference type="InterPro" id="IPR013783">
    <property type="entry name" value="Ig-like_fold"/>
</dbReference>
<dbReference type="SUPFAM" id="SSF49303">
    <property type="entry name" value="beta-Galactosidase/glucuronidase domain"/>
    <property type="match status" value="1"/>
</dbReference>
<evidence type="ECO:0000259" key="3">
    <source>
        <dbReference type="PROSITE" id="PS50022"/>
    </source>
</evidence>
<organism evidence="4 5">
    <name type="scientific">Phocaeicola dorei</name>
    <dbReference type="NCBI Taxonomy" id="357276"/>
    <lineage>
        <taxon>Bacteria</taxon>
        <taxon>Pseudomonadati</taxon>
        <taxon>Bacteroidota</taxon>
        <taxon>Bacteroidia</taxon>
        <taxon>Bacteroidales</taxon>
        <taxon>Bacteroidaceae</taxon>
        <taxon>Phocaeicola</taxon>
    </lineage>
</organism>
<keyword evidence="2" id="KW-0326">Glycosidase</keyword>
<dbReference type="PANTHER" id="PTHR43536:SF1">
    <property type="entry name" value="MANNOSYLGLYCOPROTEIN ENDO-BETA-MANNOSIDASE"/>
    <property type="match status" value="1"/>
</dbReference>
<evidence type="ECO:0000313" key="5">
    <source>
        <dbReference type="Proteomes" id="UP000481700"/>
    </source>
</evidence>